<name>A0A1D8NU98_9BURK</name>
<evidence type="ECO:0000313" key="3">
    <source>
        <dbReference type="Proteomes" id="UP000185680"/>
    </source>
</evidence>
<dbReference type="PANTHER" id="PTHR37850">
    <property type="entry name" value="STRU PROTEIN"/>
    <property type="match status" value="1"/>
</dbReference>
<feature type="domain" description="Oxidoreductase DRL-like catalytic" evidence="1">
    <location>
        <begin position="115"/>
        <end position="277"/>
    </location>
</feature>
<dbReference type="KEGG" id="hyl:LPB072_07240"/>
<accession>A0A1D8NU98</accession>
<dbReference type="SUPFAM" id="SSF51735">
    <property type="entry name" value="NAD(P)-binding Rossmann-fold domains"/>
    <property type="match status" value="1"/>
</dbReference>
<reference evidence="2 3" key="1">
    <citation type="submission" date="2016-10" db="EMBL/GenBank/DDBJ databases">
        <title>Hydorgenophaga sp. LPB0072 isolated from gastropod.</title>
        <authorList>
            <person name="Kim E."/>
            <person name="Yi H."/>
        </authorList>
    </citation>
    <scope>NUCLEOTIDE SEQUENCE [LARGE SCALE GENOMIC DNA]</scope>
    <source>
        <strain evidence="2 3">LPB0072</strain>
    </source>
</reference>
<proteinExistence type="predicted"/>
<dbReference type="EMBL" id="CP017476">
    <property type="protein sequence ID" value="AOW12671.1"/>
    <property type="molecule type" value="Genomic_DNA"/>
</dbReference>
<gene>
    <name evidence="2" type="ORF">LPB072_07240</name>
</gene>
<evidence type="ECO:0000259" key="1">
    <source>
        <dbReference type="Pfam" id="PF21135"/>
    </source>
</evidence>
<protein>
    <recommendedName>
        <fullName evidence="1">Oxidoreductase DRL-like catalytic domain-containing protein</fullName>
    </recommendedName>
</protein>
<dbReference type="Pfam" id="PF21135">
    <property type="entry name" value="DRL_cat"/>
    <property type="match status" value="1"/>
</dbReference>
<organism evidence="2 3">
    <name type="scientific">Hydrogenophaga crassostreae</name>
    <dbReference type="NCBI Taxonomy" id="1763535"/>
    <lineage>
        <taxon>Bacteria</taxon>
        <taxon>Pseudomonadati</taxon>
        <taxon>Pseudomonadota</taxon>
        <taxon>Betaproteobacteria</taxon>
        <taxon>Burkholderiales</taxon>
        <taxon>Comamonadaceae</taxon>
        <taxon>Hydrogenophaga</taxon>
    </lineage>
</organism>
<sequence length="413" mass="44660">MHPPKIGVSGTGFIATGLVHLLERSPDFLISKVLTRRPLGSVDSIASCYLTNSIAEMVEGSDIVFECSGDAIHATDVVLCATEAGKRVVTINSEFHVTTGSFFAQRGDYVTEADGDQPGCLARLKLEIEGMGFEPQAYVNLKGFLNPNPTHRDMTYWSEKQELALDQVVSFTDGTKLQIEQALVANGLGATIACEGMIGSTVDSLSDLDYLVDASNRADMPVSDYALCKGAPPGVLIVARNPEADRRPGYLPFSRLLTTEGSGFVLLRPFHLCHLEALNTIRKVALGEPELLNNSSAPRIGVGAVAKNPMKVGTVIKKGAGGFDVRGQAVHMEDHPDAVPICLLKNTKVIRDVEPGEVVRFEHVALADTAALRLYRKIRRSVQEKRQMLSSNFCCVGLADFFTSTPMQLLSLV</sequence>
<evidence type="ECO:0000313" key="2">
    <source>
        <dbReference type="EMBL" id="AOW12671.1"/>
    </source>
</evidence>
<dbReference type="PANTHER" id="PTHR37850:SF1">
    <property type="entry name" value="SAF DOMAIN PROTEIN"/>
    <property type="match status" value="1"/>
</dbReference>
<dbReference type="Proteomes" id="UP000185680">
    <property type="component" value="Chromosome"/>
</dbReference>
<dbReference type="Gene3D" id="3.40.50.720">
    <property type="entry name" value="NAD(P)-binding Rossmann-like Domain"/>
    <property type="match status" value="1"/>
</dbReference>
<dbReference type="InterPro" id="IPR048423">
    <property type="entry name" value="DRL_cat"/>
</dbReference>
<dbReference type="AlphaFoldDB" id="A0A1D8NU98"/>
<dbReference type="InterPro" id="IPR036291">
    <property type="entry name" value="NAD(P)-bd_dom_sf"/>
</dbReference>